<evidence type="ECO:0000256" key="1">
    <source>
        <dbReference type="SAM" id="Phobius"/>
    </source>
</evidence>
<proteinExistence type="predicted"/>
<name>A0A9N8WLR0_9GLOM</name>
<comment type="caution">
    <text evidence="2">The sequence shown here is derived from an EMBL/GenBank/DDBJ whole genome shotgun (WGS) entry which is preliminary data.</text>
</comment>
<evidence type="ECO:0000313" key="3">
    <source>
        <dbReference type="Proteomes" id="UP000789572"/>
    </source>
</evidence>
<gene>
    <name evidence="2" type="ORF">POCULU_LOCUS2099</name>
</gene>
<dbReference type="Proteomes" id="UP000789572">
    <property type="component" value="Unassembled WGS sequence"/>
</dbReference>
<keyword evidence="1" id="KW-1133">Transmembrane helix</keyword>
<keyword evidence="1" id="KW-0472">Membrane</keyword>
<dbReference type="EMBL" id="CAJVPJ010000181">
    <property type="protein sequence ID" value="CAG8491503.1"/>
    <property type="molecule type" value="Genomic_DNA"/>
</dbReference>
<accession>A0A9N8WLR0</accession>
<feature type="transmembrane region" description="Helical" evidence="1">
    <location>
        <begin position="72"/>
        <end position="92"/>
    </location>
</feature>
<evidence type="ECO:0000313" key="2">
    <source>
        <dbReference type="EMBL" id="CAG8491503.1"/>
    </source>
</evidence>
<organism evidence="2 3">
    <name type="scientific">Paraglomus occultum</name>
    <dbReference type="NCBI Taxonomy" id="144539"/>
    <lineage>
        <taxon>Eukaryota</taxon>
        <taxon>Fungi</taxon>
        <taxon>Fungi incertae sedis</taxon>
        <taxon>Mucoromycota</taxon>
        <taxon>Glomeromycotina</taxon>
        <taxon>Glomeromycetes</taxon>
        <taxon>Paraglomerales</taxon>
        <taxon>Paraglomeraceae</taxon>
        <taxon>Paraglomus</taxon>
    </lineage>
</organism>
<protein>
    <submittedName>
        <fullName evidence="2">2248_t:CDS:1</fullName>
    </submittedName>
</protein>
<sequence>MPYSTTSLCKKPVNSHTTTSTIVVSLTRTNTFTPIDSTTLSTKKPMHSHTTASTIVASTNVPSSDVDKTNKILVIQIIGGLGGLSGLLFYLIKWTAFVDGIA</sequence>
<reference evidence="2" key="1">
    <citation type="submission" date="2021-06" db="EMBL/GenBank/DDBJ databases">
        <authorList>
            <person name="Kallberg Y."/>
            <person name="Tangrot J."/>
            <person name="Rosling A."/>
        </authorList>
    </citation>
    <scope>NUCLEOTIDE SEQUENCE</scope>
    <source>
        <strain evidence="2">IA702</strain>
    </source>
</reference>
<keyword evidence="3" id="KW-1185">Reference proteome</keyword>
<dbReference type="AlphaFoldDB" id="A0A9N8WLR0"/>
<keyword evidence="1" id="KW-0812">Transmembrane</keyword>